<dbReference type="Proteomes" id="UP000076552">
    <property type="component" value="Unassembled WGS sequence"/>
</dbReference>
<organism evidence="4 5">
    <name type="scientific">Colletotrichum tofieldiae</name>
    <dbReference type="NCBI Taxonomy" id="708197"/>
    <lineage>
        <taxon>Eukaryota</taxon>
        <taxon>Fungi</taxon>
        <taxon>Dikarya</taxon>
        <taxon>Ascomycota</taxon>
        <taxon>Pezizomycotina</taxon>
        <taxon>Sordariomycetes</taxon>
        <taxon>Hypocreomycetidae</taxon>
        <taxon>Glomerellales</taxon>
        <taxon>Glomerellaceae</taxon>
        <taxon>Colletotrichum</taxon>
        <taxon>Colletotrichum spaethianum species complex</taxon>
    </lineage>
</organism>
<dbReference type="GO" id="GO:0003824">
    <property type="term" value="F:catalytic activity"/>
    <property type="evidence" value="ECO:0007669"/>
    <property type="project" value="InterPro"/>
</dbReference>
<name>A0A166T6T0_9PEZI</name>
<dbReference type="EMBL" id="LFIV01000068">
    <property type="protein sequence ID" value="KZL71649.1"/>
    <property type="molecule type" value="Genomic_DNA"/>
</dbReference>
<dbReference type="PANTHER" id="PTHR45527">
    <property type="entry name" value="NONRIBOSOMAL PEPTIDE SYNTHETASE"/>
    <property type="match status" value="1"/>
</dbReference>
<dbReference type="Pfam" id="PF00668">
    <property type="entry name" value="Condensation"/>
    <property type="match status" value="1"/>
</dbReference>
<feature type="domain" description="Condensation" evidence="3">
    <location>
        <begin position="36"/>
        <end position="388"/>
    </location>
</feature>
<accession>A0A166T6T0</accession>
<dbReference type="Gene3D" id="3.30.300.30">
    <property type="match status" value="1"/>
</dbReference>
<evidence type="ECO:0000259" key="3">
    <source>
        <dbReference type="Pfam" id="PF00668"/>
    </source>
</evidence>
<protein>
    <submittedName>
        <fullName evidence="4">Nonribosomal peptide synthase (AMP-binding enzyme)</fullName>
    </submittedName>
</protein>
<keyword evidence="1" id="KW-0596">Phosphopantetheine</keyword>
<dbReference type="InterPro" id="IPR001242">
    <property type="entry name" value="Condensation_dom"/>
</dbReference>
<dbReference type="PANTHER" id="PTHR45527:SF1">
    <property type="entry name" value="FATTY ACID SYNTHASE"/>
    <property type="match status" value="1"/>
</dbReference>
<sequence>MKAGFGTRRVMSLDDVDSATLSEIARACNVPESSIQDIYNCTPLQSSMIAANRDEMFHFVLSSTRPVDPDPFCDALRRVVAHNTILRTRIVECADLGALNVVTNEDHVTDRDTGYSTISDYLRVDDNAPHHRFGAGQILFRSAYVEQSFVVTIHHAVMDYWSIDKLLKIDTPVVYAAQPIVQRPPFKDFVLGCLNADEATAKAFWTPRFKGSPAVFPAATLSQEPCQHKRPLVVEKPTRNMILAGPGGRAAAALTHMPLFIEAAWALTASIYTDSESVAYGYVLSGRSVALNGTENTLGPTITEVPVQVNGLRRQTMTVDRLIKDRATALRQLQQNAAVTQYGLENIGAVSEAARAAAGFTTLVNIRPAVFKDVAFATTTEDDAIKLHTVWLRGYYALQLIFSITEAGVTVWPRVDSAVVGDGQLGQILNQFEHNLRLLTDAPLHTRLCDLPLLDPHARQSIFGWNKLMSVALDKRLIPEIWNGADAQSQETEGVVKEDTAAIPASWHDRPYHPGRPAACAVWIANPDNVDDLAPLGGVGEVIIEVPDAAPARETSRAVRTEMKASQPLYISEPKWACLRGSEGGHNPDGSVSLVGRVTNRIRLGGKVIQLEQIERVLLRCDQVRDAVVIPRIVRGRTQLVAVVCLAEARFPRAGVLLELPGHDVDPCRRLVSAWAQSKLPQELVPSFYHVVEELPRSPSQVVERAIVREWLKGL</sequence>
<gene>
    <name evidence="4" type="ORF">CT0861_07380</name>
</gene>
<dbReference type="GO" id="GO:0005737">
    <property type="term" value="C:cytoplasm"/>
    <property type="evidence" value="ECO:0007669"/>
    <property type="project" value="TreeGrafter"/>
</dbReference>
<dbReference type="GO" id="GO:0043041">
    <property type="term" value="P:amino acid activation for nonribosomal peptide biosynthetic process"/>
    <property type="evidence" value="ECO:0007669"/>
    <property type="project" value="TreeGrafter"/>
</dbReference>
<proteinExistence type="predicted"/>
<dbReference type="STRING" id="708197.A0A166T6T0"/>
<keyword evidence="2" id="KW-0597">Phosphoprotein</keyword>
<dbReference type="InterPro" id="IPR023213">
    <property type="entry name" value="CAT-like_dom_sf"/>
</dbReference>
<dbReference type="GO" id="GO:0031177">
    <property type="term" value="F:phosphopantetheine binding"/>
    <property type="evidence" value="ECO:0007669"/>
    <property type="project" value="TreeGrafter"/>
</dbReference>
<comment type="caution">
    <text evidence="4">The sequence shown here is derived from an EMBL/GenBank/DDBJ whole genome shotgun (WGS) entry which is preliminary data.</text>
</comment>
<dbReference type="SUPFAM" id="SSF52777">
    <property type="entry name" value="CoA-dependent acyltransferases"/>
    <property type="match status" value="2"/>
</dbReference>
<evidence type="ECO:0000256" key="1">
    <source>
        <dbReference type="ARBA" id="ARBA00022450"/>
    </source>
</evidence>
<dbReference type="Gene3D" id="3.30.559.10">
    <property type="entry name" value="Chloramphenicol acetyltransferase-like domain"/>
    <property type="match status" value="1"/>
</dbReference>
<dbReference type="SUPFAM" id="SSF56801">
    <property type="entry name" value="Acetyl-CoA synthetase-like"/>
    <property type="match status" value="1"/>
</dbReference>
<dbReference type="GO" id="GO:0044550">
    <property type="term" value="P:secondary metabolite biosynthetic process"/>
    <property type="evidence" value="ECO:0007669"/>
    <property type="project" value="TreeGrafter"/>
</dbReference>
<evidence type="ECO:0000313" key="4">
    <source>
        <dbReference type="EMBL" id="KZL71649.1"/>
    </source>
</evidence>
<reference evidence="4 5" key="1">
    <citation type="submission" date="2015-06" db="EMBL/GenBank/DDBJ databases">
        <title>Survival trade-offs in plant roots during colonization by closely related pathogenic and mutualistic fungi.</title>
        <authorList>
            <person name="Hacquard S."/>
            <person name="Kracher B."/>
            <person name="Hiruma K."/>
            <person name="Weinman A."/>
            <person name="Muench P."/>
            <person name="Garrido Oter R."/>
            <person name="Ver Loren van Themaat E."/>
            <person name="Dallerey J.-F."/>
            <person name="Damm U."/>
            <person name="Henrissat B."/>
            <person name="Lespinet O."/>
            <person name="Thon M."/>
            <person name="Kemen E."/>
            <person name="McHardy A.C."/>
            <person name="Schulze-Lefert P."/>
            <person name="O'Connell R.J."/>
        </authorList>
    </citation>
    <scope>NUCLEOTIDE SEQUENCE [LARGE SCALE GENOMIC DNA]</scope>
    <source>
        <strain evidence="4 5">0861</strain>
    </source>
</reference>
<keyword evidence="5" id="KW-1185">Reference proteome</keyword>
<dbReference type="Gene3D" id="3.30.559.30">
    <property type="entry name" value="Nonribosomal peptide synthetase, condensation domain"/>
    <property type="match status" value="1"/>
</dbReference>
<dbReference type="InterPro" id="IPR045851">
    <property type="entry name" value="AMP-bd_C_sf"/>
</dbReference>
<evidence type="ECO:0000313" key="5">
    <source>
        <dbReference type="Proteomes" id="UP000076552"/>
    </source>
</evidence>
<evidence type="ECO:0000256" key="2">
    <source>
        <dbReference type="ARBA" id="ARBA00022553"/>
    </source>
</evidence>
<dbReference type="AlphaFoldDB" id="A0A166T6T0"/>